<dbReference type="AlphaFoldDB" id="A0A2N0UJW0"/>
<keyword evidence="3" id="KW-1185">Reference proteome</keyword>
<feature type="chain" id="PRO_5038458313" evidence="1">
    <location>
        <begin position="24"/>
        <end position="180"/>
    </location>
</feature>
<dbReference type="RefSeq" id="WP_046432207.1">
    <property type="nucleotide sequence ID" value="NZ_CABMMZ010000072.1"/>
</dbReference>
<proteinExistence type="predicted"/>
<accession>A0A2N0UJW0</accession>
<dbReference type="EMBL" id="NNSR01000072">
    <property type="protein sequence ID" value="PKD27265.1"/>
    <property type="molecule type" value="Genomic_DNA"/>
</dbReference>
<dbReference type="InterPro" id="IPR024232">
    <property type="entry name" value="SpoIIIAH"/>
</dbReference>
<evidence type="ECO:0000256" key="1">
    <source>
        <dbReference type="SAM" id="SignalP"/>
    </source>
</evidence>
<evidence type="ECO:0000313" key="3">
    <source>
        <dbReference type="Proteomes" id="UP000233425"/>
    </source>
</evidence>
<dbReference type="Gene3D" id="1.10.287.4300">
    <property type="entry name" value="Stage III sporulation protein AH-like"/>
    <property type="match status" value="1"/>
</dbReference>
<gene>
    <name evidence="2" type="ORF">RBATCC27255_01654</name>
</gene>
<protein>
    <submittedName>
        <fullName evidence="2">SpoIIIAH-like protein</fullName>
    </submittedName>
</protein>
<name>A0A2N0UJW0_9FIRM</name>
<dbReference type="Proteomes" id="UP000233425">
    <property type="component" value="Unassembled WGS sequence"/>
</dbReference>
<sequence length="180" mass="19538">MKSKKKYIVFASLVLALSAAVYINWQLSGAKTPKSAKELGAASYVSATASASDDEVQQTAALSNESKSYFSAERTKRQATQDKIIDDAKEIFNLESSSDADKSEAEKNVEELLKTFTIQDSIESIVKAKGFSECLCYISDQGVSVIVPKSQLDDTSVLIIDDAVVTHYEVDYDDISVIGA</sequence>
<feature type="signal peptide" evidence="1">
    <location>
        <begin position="1"/>
        <end position="23"/>
    </location>
</feature>
<evidence type="ECO:0000313" key="2">
    <source>
        <dbReference type="EMBL" id="PKD27265.1"/>
    </source>
</evidence>
<organism evidence="2 3">
    <name type="scientific">Ruminococcus bromii</name>
    <dbReference type="NCBI Taxonomy" id="40518"/>
    <lineage>
        <taxon>Bacteria</taxon>
        <taxon>Bacillati</taxon>
        <taxon>Bacillota</taxon>
        <taxon>Clostridia</taxon>
        <taxon>Eubacteriales</taxon>
        <taxon>Oscillospiraceae</taxon>
        <taxon>Ruminococcus</taxon>
    </lineage>
</organism>
<dbReference type="InterPro" id="IPR038503">
    <property type="entry name" value="SpoIIIAH_sf"/>
</dbReference>
<comment type="caution">
    <text evidence="2">The sequence shown here is derived from an EMBL/GenBank/DDBJ whole genome shotgun (WGS) entry which is preliminary data.</text>
</comment>
<reference evidence="2" key="1">
    <citation type="journal article" date="2018" name="Environ. Microbiol.">
        <title>Sporulation capability and amylosome conservation among diverse human colonic and rumen isolates of the keystone starch-degrader Ruminococcus bromii.</title>
        <authorList>
            <person name="Mukhopadhya I."/>
            <person name="Morais S."/>
            <person name="Laverde-Gomez J."/>
            <person name="Sheridan P.O."/>
            <person name="Walker A.W."/>
            <person name="Kelly W."/>
            <person name="Klieve A.V."/>
            <person name="Ouwerkerk D."/>
            <person name="Duncan S.H."/>
            <person name="Louis P."/>
            <person name="Koropatkin N."/>
            <person name="Cockburn D."/>
            <person name="Kibler R."/>
            <person name="Cooper P.J."/>
            <person name="Sandoval C."/>
            <person name="Crost E."/>
            <person name="Juge N."/>
            <person name="Bayer E.A."/>
            <person name="Flint H.J."/>
        </authorList>
    </citation>
    <scope>NUCLEOTIDE SEQUENCE [LARGE SCALE GENOMIC DNA]</scope>
    <source>
        <strain evidence="2">ATCC 27255</strain>
    </source>
</reference>
<keyword evidence="1" id="KW-0732">Signal</keyword>
<dbReference type="Pfam" id="PF12685">
    <property type="entry name" value="SpoIIIAH"/>
    <property type="match status" value="1"/>
</dbReference>